<protein>
    <submittedName>
        <fullName evidence="3">Uncharacterized protein</fullName>
    </submittedName>
</protein>
<keyword evidence="2" id="KW-0472">Membrane</keyword>
<feature type="compositionally biased region" description="Low complexity" evidence="1">
    <location>
        <begin position="83"/>
        <end position="102"/>
    </location>
</feature>
<evidence type="ECO:0000313" key="4">
    <source>
        <dbReference type="Proteomes" id="UP001501170"/>
    </source>
</evidence>
<keyword evidence="4" id="KW-1185">Reference proteome</keyword>
<reference evidence="4" key="1">
    <citation type="journal article" date="2019" name="Int. J. Syst. Evol. Microbiol.">
        <title>The Global Catalogue of Microorganisms (GCM) 10K type strain sequencing project: providing services to taxonomists for standard genome sequencing and annotation.</title>
        <authorList>
            <consortium name="The Broad Institute Genomics Platform"/>
            <consortium name="The Broad Institute Genome Sequencing Center for Infectious Disease"/>
            <person name="Wu L."/>
            <person name="Ma J."/>
        </authorList>
    </citation>
    <scope>NUCLEOTIDE SEQUENCE [LARGE SCALE GENOMIC DNA]</scope>
    <source>
        <strain evidence="4">JCM 16227</strain>
    </source>
</reference>
<feature type="transmembrane region" description="Helical" evidence="2">
    <location>
        <begin position="54"/>
        <end position="75"/>
    </location>
</feature>
<evidence type="ECO:0000313" key="3">
    <source>
        <dbReference type="EMBL" id="GAA2379594.1"/>
    </source>
</evidence>
<keyword evidence="2" id="KW-1133">Transmembrane helix</keyword>
<feature type="region of interest" description="Disordered" evidence="1">
    <location>
        <begin position="80"/>
        <end position="129"/>
    </location>
</feature>
<gene>
    <name evidence="3" type="ORF">GCM10009855_19630</name>
</gene>
<name>A0ABP5UFY2_9ACTN</name>
<evidence type="ECO:0000256" key="2">
    <source>
        <dbReference type="SAM" id="Phobius"/>
    </source>
</evidence>
<keyword evidence="2" id="KW-0812">Transmembrane</keyword>
<dbReference type="Proteomes" id="UP001501170">
    <property type="component" value="Unassembled WGS sequence"/>
</dbReference>
<evidence type="ECO:0000256" key="1">
    <source>
        <dbReference type="SAM" id="MobiDB-lite"/>
    </source>
</evidence>
<dbReference type="EMBL" id="BAAARB010000008">
    <property type="protein sequence ID" value="GAA2379594.1"/>
    <property type="molecule type" value="Genomic_DNA"/>
</dbReference>
<organism evidence="3 4">
    <name type="scientific">Gordonia cholesterolivorans</name>
    <dbReference type="NCBI Taxonomy" id="559625"/>
    <lineage>
        <taxon>Bacteria</taxon>
        <taxon>Bacillati</taxon>
        <taxon>Actinomycetota</taxon>
        <taxon>Actinomycetes</taxon>
        <taxon>Mycobacteriales</taxon>
        <taxon>Gordoniaceae</taxon>
        <taxon>Gordonia</taxon>
    </lineage>
</organism>
<proteinExistence type="predicted"/>
<accession>A0ABP5UFY2</accession>
<sequence length="200" mass="21382">MIDDAFPPGRDSVRARCQRERQGLPVQWATVLPFTWDEAEEVTASMATRHVTRILVAVAVLLAVAVAVAVTIVLMDPQRSNDAAAPPATVTVSVTQSPPSQTERPDPPAVEEPVTEEAPPVVEGSECSDSEVRTFQTDASGRSLVCGYSGRPTPHWLQHGDDDGSVHNVGDPCDSSVDRVSRDPSGLFIMCGGSTWVTHP</sequence>
<comment type="caution">
    <text evidence="3">The sequence shown here is derived from an EMBL/GenBank/DDBJ whole genome shotgun (WGS) entry which is preliminary data.</text>
</comment>